<accession>A0A448YGA8</accession>
<comment type="subunit">
    <text evidence="15">Monomer.</text>
</comment>
<evidence type="ECO:0000256" key="2">
    <source>
        <dbReference type="ARBA" id="ARBA00004604"/>
    </source>
</evidence>
<comment type="cofactor">
    <cofactor evidence="1 15">
        <name>Mg(2+)</name>
        <dbReference type="ChEBI" id="CHEBI:18420"/>
    </cofactor>
</comment>
<keyword evidence="7 15" id="KW-0067">ATP-binding</keyword>
<dbReference type="GO" id="GO:0043139">
    <property type="term" value="F:5'-3' DNA helicase activity"/>
    <property type="evidence" value="ECO:0007669"/>
    <property type="project" value="UniProtKB-UniRule"/>
</dbReference>
<name>A0A448YGA8_BRENA</name>
<dbReference type="Gene3D" id="3.40.50.300">
    <property type="entry name" value="P-loop containing nucleotide triphosphate hydrolases"/>
    <property type="match status" value="1"/>
</dbReference>
<comment type="similarity">
    <text evidence="15">Belongs to the helicase family. PIF1 subfamily.</text>
</comment>
<keyword evidence="13 15" id="KW-0539">Nucleus</keyword>
<evidence type="ECO:0000256" key="8">
    <source>
        <dbReference type="ARBA" id="ARBA00023125"/>
    </source>
</evidence>
<comment type="catalytic activity">
    <reaction evidence="14 15">
        <text>ATP + H2O = ADP + phosphate + H(+)</text>
        <dbReference type="Rhea" id="RHEA:13065"/>
        <dbReference type="ChEBI" id="CHEBI:15377"/>
        <dbReference type="ChEBI" id="CHEBI:15378"/>
        <dbReference type="ChEBI" id="CHEBI:30616"/>
        <dbReference type="ChEBI" id="CHEBI:43474"/>
        <dbReference type="ChEBI" id="CHEBI:456216"/>
        <dbReference type="EC" id="5.6.2.3"/>
    </reaction>
</comment>
<dbReference type="InterPro" id="IPR010285">
    <property type="entry name" value="DNA_helicase_pif1-like_DEAD"/>
</dbReference>
<dbReference type="GO" id="GO:0005524">
    <property type="term" value="F:ATP binding"/>
    <property type="evidence" value="ECO:0007669"/>
    <property type="project" value="UniProtKB-UniRule"/>
</dbReference>
<keyword evidence="3 15" id="KW-0547">Nucleotide-binding</keyword>
<protein>
    <recommendedName>
        <fullName evidence="15">ATP-dependent DNA helicase PIF1</fullName>
        <ecNumber evidence="15">5.6.2.3</ecNumber>
    </recommendedName>
    <alternativeName>
        <fullName evidence="15">DNA 5'-3' helicase PIF1</fullName>
    </alternativeName>
    <alternativeName>
        <fullName evidence="15">DNA repair and recombination helicase PIF1</fullName>
    </alternativeName>
</protein>
<dbReference type="GO" id="GO:0005739">
    <property type="term" value="C:mitochondrion"/>
    <property type="evidence" value="ECO:0007669"/>
    <property type="project" value="UniProtKB-SubCell"/>
</dbReference>
<sequence>MTRLRGGSPSKVVKPSQMQTSVPDIWANSQTNVKHGISPSDVTFSFSSQSDNGNKNNNAVQESSIGPASPPPIKRQKLDLNSSPILANCHNGTSLDQVMDYLGWFAKLCPQCETHIQQTVALLNRYFRNSKVVSVTGAAESPLQNNSSSSVVIVSTKNVRKAVAFSSSSQKESIGSKPVQGSDQVEEQLSQSTSASVSGPMLNDPLSISKNIQLSPFFSNDAAKTGQLVFKRTISTSSSHNAKIELMTQRPSVWNKTDAEKGNVIPAAAEQGRPEEPKKVKAITLSEEQNAVIELARSGRSIFYTGSAGTGKSLLLKSLIKALRAQHPSGAVAVTASTGLAACNIGGQTLHSFTGIGLGEGEAAALLKKVKRQQKARERWKNLEVLIIDEISMIDGELFGKLDFIARKMKKNNLPFGGIQLIVCGDFYQLPPVVKGSDPVFAFESDSWKRDIDFTIVLRKVFRQQGDKDFVRMLNEVREGHISPATVRKFKALERPLENRNGVIPAQLFPTRREVDQANRLMLRRIDGPEVVFESLDGGSLADEKTRERLLGNFLAPKMISLKKGAQVMMVKNIDDTLVNGSLGKVLDFIDPDTYSFYKMLQDYDGVLSEDTEKELMKVAQRSAADSGAAAKNLVQNSEMLDDLLDESIFSFMKDISDGSHPVPESVKENVDRKRALVAQLYSSSKGRRMPLVRFILSDGSTRDVLVEPEEFSVEDEFSKPIVSRTQIPLILAWSLSIHKAQGQTLPLVRIDLRHVFEKGQAYVALSRATSRRGLQISNFDPSKISAHERVIDFYKSLMGSEEAMAIHKRLSAAKSGRKAEDNLTRELEALREHTAHASSFPSDPVQEEERDISDLWEAFHGPAAT</sequence>
<dbReference type="GO" id="GO:0006310">
    <property type="term" value="P:DNA recombination"/>
    <property type="evidence" value="ECO:0007669"/>
    <property type="project" value="UniProtKB-UniRule"/>
</dbReference>
<feature type="DNA-binding region" evidence="15">
    <location>
        <begin position="761"/>
        <end position="780"/>
    </location>
</feature>
<evidence type="ECO:0000313" key="18">
    <source>
        <dbReference type="EMBL" id="VEU19918.1"/>
    </source>
</evidence>
<dbReference type="SMART" id="SM00382">
    <property type="entry name" value="AAA"/>
    <property type="match status" value="1"/>
</dbReference>
<evidence type="ECO:0000256" key="10">
    <source>
        <dbReference type="ARBA" id="ARBA00023172"/>
    </source>
</evidence>
<evidence type="ECO:0000313" key="19">
    <source>
        <dbReference type="Proteomes" id="UP000290900"/>
    </source>
</evidence>
<dbReference type="PANTHER" id="PTHR47642:SF5">
    <property type="entry name" value="ATP-DEPENDENT DNA HELICASE"/>
    <property type="match status" value="1"/>
</dbReference>
<keyword evidence="9 15" id="KW-0496">Mitochondrion</keyword>
<dbReference type="InterPro" id="IPR051055">
    <property type="entry name" value="PIF1_helicase"/>
</dbReference>
<comment type="function">
    <text evidence="15">DNA-dependent ATPase and 5'-3' DNA helicase required for the maintenance of both mitochondrial and nuclear genome stability.</text>
</comment>
<gene>
    <name evidence="15" type="primary">PIF1</name>
    <name evidence="18" type="ORF">BRENAR_LOCUS653</name>
</gene>
<evidence type="ECO:0000256" key="7">
    <source>
        <dbReference type="ARBA" id="ARBA00022840"/>
    </source>
</evidence>
<dbReference type="FunFam" id="3.40.50.300:FF:001226">
    <property type="entry name" value="ATP-dependent DNA helicase PIF1"/>
    <property type="match status" value="1"/>
</dbReference>
<proteinExistence type="inferred from homology"/>
<dbReference type="InterPro" id="IPR048293">
    <property type="entry name" value="PIF1_RRM3_pfh1"/>
</dbReference>
<reference evidence="18 19" key="1">
    <citation type="submission" date="2018-12" db="EMBL/GenBank/DDBJ databases">
        <authorList>
            <person name="Tiukova I."/>
            <person name="Dainat J."/>
        </authorList>
    </citation>
    <scope>NUCLEOTIDE SEQUENCE [LARGE SCALE GENOMIC DNA]</scope>
</reference>
<feature type="domain" description="AAA+ ATPase" evidence="17">
    <location>
        <begin position="298"/>
        <end position="593"/>
    </location>
</feature>
<dbReference type="GO" id="GO:0005730">
    <property type="term" value="C:nucleolus"/>
    <property type="evidence" value="ECO:0007669"/>
    <property type="project" value="UniProtKB-SubCell"/>
</dbReference>
<dbReference type="InterPro" id="IPR003593">
    <property type="entry name" value="AAA+_ATPase"/>
</dbReference>
<feature type="binding site" evidence="15">
    <location>
        <begin position="306"/>
        <end position="313"/>
    </location>
    <ligand>
        <name>ATP</name>
        <dbReference type="ChEBI" id="CHEBI:30616"/>
    </ligand>
</feature>
<keyword evidence="19" id="KW-1185">Reference proteome</keyword>
<dbReference type="Pfam" id="PF21530">
    <property type="entry name" value="Pif1_2B_dom"/>
    <property type="match status" value="1"/>
</dbReference>
<dbReference type="CDD" id="cd18809">
    <property type="entry name" value="SF1_C_RecD"/>
    <property type="match status" value="1"/>
</dbReference>
<dbReference type="GO" id="GO:0006281">
    <property type="term" value="P:DNA repair"/>
    <property type="evidence" value="ECO:0007669"/>
    <property type="project" value="UniProtKB-UniRule"/>
</dbReference>
<evidence type="ECO:0000256" key="1">
    <source>
        <dbReference type="ARBA" id="ARBA00001946"/>
    </source>
</evidence>
<feature type="compositionally biased region" description="Polar residues" evidence="16">
    <location>
        <begin position="179"/>
        <end position="197"/>
    </location>
</feature>
<dbReference type="InterPro" id="IPR049163">
    <property type="entry name" value="Pif1-like_2B_dom"/>
</dbReference>
<dbReference type="HAMAP" id="MF_03176">
    <property type="entry name" value="PIF1"/>
    <property type="match status" value="1"/>
</dbReference>
<evidence type="ECO:0000256" key="16">
    <source>
        <dbReference type="SAM" id="MobiDB-lite"/>
    </source>
</evidence>
<dbReference type="STRING" id="13370.A0A448YGA8"/>
<evidence type="ECO:0000256" key="13">
    <source>
        <dbReference type="ARBA" id="ARBA00023242"/>
    </source>
</evidence>
<evidence type="ECO:0000256" key="5">
    <source>
        <dbReference type="ARBA" id="ARBA00022801"/>
    </source>
</evidence>
<evidence type="ECO:0000256" key="4">
    <source>
        <dbReference type="ARBA" id="ARBA00022763"/>
    </source>
</evidence>
<dbReference type="GO" id="GO:0000723">
    <property type="term" value="P:telomere maintenance"/>
    <property type="evidence" value="ECO:0007669"/>
    <property type="project" value="InterPro"/>
</dbReference>
<dbReference type="SUPFAM" id="SSF52540">
    <property type="entry name" value="P-loop containing nucleoside triphosphate hydrolases"/>
    <property type="match status" value="2"/>
</dbReference>
<keyword evidence="11 15" id="KW-0234">DNA repair</keyword>
<dbReference type="CDD" id="cd18037">
    <property type="entry name" value="DEXSc_Pif1_like"/>
    <property type="match status" value="1"/>
</dbReference>
<evidence type="ECO:0000256" key="11">
    <source>
        <dbReference type="ARBA" id="ARBA00023204"/>
    </source>
</evidence>
<evidence type="ECO:0000256" key="6">
    <source>
        <dbReference type="ARBA" id="ARBA00022806"/>
    </source>
</evidence>
<evidence type="ECO:0000256" key="14">
    <source>
        <dbReference type="ARBA" id="ARBA00048954"/>
    </source>
</evidence>
<dbReference type="GO" id="GO:0016887">
    <property type="term" value="F:ATP hydrolysis activity"/>
    <property type="evidence" value="ECO:0007669"/>
    <property type="project" value="RHEA"/>
</dbReference>
<feature type="region of interest" description="Disordered" evidence="16">
    <location>
        <begin position="1"/>
        <end position="77"/>
    </location>
</feature>
<dbReference type="Proteomes" id="UP000290900">
    <property type="component" value="Unassembled WGS sequence"/>
</dbReference>
<feature type="compositionally biased region" description="Polar residues" evidence="16">
    <location>
        <begin position="16"/>
        <end position="33"/>
    </location>
</feature>
<dbReference type="InterPro" id="IPR027417">
    <property type="entry name" value="P-loop_NTPase"/>
</dbReference>
<dbReference type="EMBL" id="CAACVR010000001">
    <property type="protein sequence ID" value="VEU19918.1"/>
    <property type="molecule type" value="Genomic_DNA"/>
</dbReference>
<keyword evidence="5 15" id="KW-0378">Hydrolase</keyword>
<dbReference type="GO" id="GO:0003697">
    <property type="term" value="F:single-stranded DNA binding"/>
    <property type="evidence" value="ECO:0007669"/>
    <property type="project" value="UniProtKB-ARBA"/>
</dbReference>
<dbReference type="InParanoid" id="A0A448YGA8"/>
<evidence type="ECO:0000256" key="12">
    <source>
        <dbReference type="ARBA" id="ARBA00023235"/>
    </source>
</evidence>
<dbReference type="PANTHER" id="PTHR47642">
    <property type="entry name" value="ATP-DEPENDENT DNA HELICASE"/>
    <property type="match status" value="1"/>
</dbReference>
<keyword evidence="8 15" id="KW-0238">DNA-binding</keyword>
<feature type="region of interest" description="Disordered" evidence="16">
    <location>
        <begin position="170"/>
        <end position="202"/>
    </location>
</feature>
<evidence type="ECO:0000256" key="3">
    <source>
        <dbReference type="ARBA" id="ARBA00022741"/>
    </source>
</evidence>
<dbReference type="OrthoDB" id="432234at2759"/>
<evidence type="ECO:0000256" key="15">
    <source>
        <dbReference type="HAMAP-Rule" id="MF_03176"/>
    </source>
</evidence>
<feature type="compositionally biased region" description="Polar residues" evidence="16">
    <location>
        <begin position="40"/>
        <end position="66"/>
    </location>
</feature>
<keyword evidence="10 15" id="KW-0233">DNA recombination</keyword>
<evidence type="ECO:0000256" key="9">
    <source>
        <dbReference type="ARBA" id="ARBA00023128"/>
    </source>
</evidence>
<evidence type="ECO:0000259" key="17">
    <source>
        <dbReference type="SMART" id="SM00382"/>
    </source>
</evidence>
<dbReference type="EC" id="5.6.2.3" evidence="15"/>
<dbReference type="Pfam" id="PF05970">
    <property type="entry name" value="PIF1"/>
    <property type="match status" value="1"/>
</dbReference>
<dbReference type="FunCoup" id="A0A448YGA8">
    <property type="interactions" value="815"/>
</dbReference>
<comment type="subcellular location">
    <subcellularLocation>
        <location evidence="2">Nucleus</location>
        <location evidence="2">Nucleolus</location>
    </subcellularLocation>
    <subcellularLocation>
        <location evidence="15">Nucleus</location>
    </subcellularLocation>
    <subcellularLocation>
        <location evidence="15">Mitochondrion</location>
    </subcellularLocation>
</comment>
<organism evidence="18 19">
    <name type="scientific">Brettanomyces naardenensis</name>
    <name type="common">Yeast</name>
    <dbReference type="NCBI Taxonomy" id="13370"/>
    <lineage>
        <taxon>Eukaryota</taxon>
        <taxon>Fungi</taxon>
        <taxon>Dikarya</taxon>
        <taxon>Ascomycota</taxon>
        <taxon>Saccharomycotina</taxon>
        <taxon>Pichiomycetes</taxon>
        <taxon>Pichiales</taxon>
        <taxon>Pichiaceae</taxon>
        <taxon>Brettanomyces</taxon>
    </lineage>
</organism>
<keyword evidence="12 15" id="KW-0413">Isomerase</keyword>
<dbReference type="AlphaFoldDB" id="A0A448YGA8"/>
<keyword evidence="4 15" id="KW-0227">DNA damage</keyword>
<keyword evidence="6 15" id="KW-0347">Helicase</keyword>